<keyword evidence="2" id="KW-0175">Coiled coil</keyword>
<dbReference type="AlphaFoldDB" id="A0AAD9MXB6"/>
<keyword evidence="6" id="KW-1185">Reference proteome</keyword>
<name>A0AAD9MXB6_9ANNE</name>
<feature type="region of interest" description="Disordered" evidence="3">
    <location>
        <begin position="185"/>
        <end position="210"/>
    </location>
</feature>
<dbReference type="InterPro" id="IPR039008">
    <property type="entry name" value="IF_rod_dom"/>
</dbReference>
<evidence type="ECO:0000259" key="4">
    <source>
        <dbReference type="PROSITE" id="PS51842"/>
    </source>
</evidence>
<organism evidence="5 6">
    <name type="scientific">Paralvinella palmiformis</name>
    <dbReference type="NCBI Taxonomy" id="53620"/>
    <lineage>
        <taxon>Eukaryota</taxon>
        <taxon>Metazoa</taxon>
        <taxon>Spiralia</taxon>
        <taxon>Lophotrochozoa</taxon>
        <taxon>Annelida</taxon>
        <taxon>Polychaeta</taxon>
        <taxon>Sedentaria</taxon>
        <taxon>Canalipalpata</taxon>
        <taxon>Terebellida</taxon>
        <taxon>Terebelliformia</taxon>
        <taxon>Alvinellidae</taxon>
        <taxon>Paralvinella</taxon>
    </lineage>
</organism>
<dbReference type="GO" id="GO:0005200">
    <property type="term" value="F:structural constituent of cytoskeleton"/>
    <property type="evidence" value="ECO:0007669"/>
    <property type="project" value="TreeGrafter"/>
</dbReference>
<protein>
    <recommendedName>
        <fullName evidence="4">IF rod domain-containing protein</fullName>
    </recommendedName>
</protein>
<proteinExistence type="predicted"/>
<dbReference type="GO" id="GO:0005882">
    <property type="term" value="C:intermediate filament"/>
    <property type="evidence" value="ECO:0007669"/>
    <property type="project" value="UniProtKB-KW"/>
</dbReference>
<evidence type="ECO:0000313" key="6">
    <source>
        <dbReference type="Proteomes" id="UP001208570"/>
    </source>
</evidence>
<sequence>MSYSARGTMYHEKQEMQGLNDRLAAYMDKVRQLKQAGKTMDPEKYREAMRQLEDELKKLKSMYENEIDKLRLADANAMNRKLSDQLDKVQRRLAEKEKEASENKNYVDALKREIEQLKPNYMKSNRDADELKRRLADEMNRRKEAEEKIKQLQDKMAFDSAKMAQERRDLAERLKTANEINQNLENKLRNAKEQGVGGSGVGSKEGVGRD</sequence>
<accession>A0AAD9MXB6</accession>
<gene>
    <name evidence="5" type="ORF">LSH36_458g01016</name>
</gene>
<dbReference type="InterPro" id="IPR050405">
    <property type="entry name" value="Intermediate_filament"/>
</dbReference>
<dbReference type="SUPFAM" id="SSF64593">
    <property type="entry name" value="Intermediate filament protein, coiled coil region"/>
    <property type="match status" value="1"/>
</dbReference>
<dbReference type="GO" id="GO:0005737">
    <property type="term" value="C:cytoplasm"/>
    <property type="evidence" value="ECO:0007669"/>
    <property type="project" value="TreeGrafter"/>
</dbReference>
<evidence type="ECO:0000313" key="5">
    <source>
        <dbReference type="EMBL" id="KAK2149257.1"/>
    </source>
</evidence>
<dbReference type="PANTHER" id="PTHR45652:SF21">
    <property type="entry name" value="ZINC FINGER CCCH DOMAIN-CONTAINING PROTEIN 13-LIKE ISOFORM X1"/>
    <property type="match status" value="1"/>
</dbReference>
<reference evidence="5" key="1">
    <citation type="journal article" date="2023" name="Mol. Biol. Evol.">
        <title>Third-Generation Sequencing Reveals the Adaptive Role of the Epigenome in Three Deep-Sea Polychaetes.</title>
        <authorList>
            <person name="Perez M."/>
            <person name="Aroh O."/>
            <person name="Sun Y."/>
            <person name="Lan Y."/>
            <person name="Juniper S.K."/>
            <person name="Young C.R."/>
            <person name="Angers B."/>
            <person name="Qian P.Y."/>
        </authorList>
    </citation>
    <scope>NUCLEOTIDE SEQUENCE</scope>
    <source>
        <strain evidence="5">P08H-3</strain>
    </source>
</reference>
<dbReference type="GO" id="GO:0045109">
    <property type="term" value="P:intermediate filament organization"/>
    <property type="evidence" value="ECO:0007669"/>
    <property type="project" value="TreeGrafter"/>
</dbReference>
<dbReference type="EMBL" id="JAODUP010000458">
    <property type="protein sequence ID" value="KAK2149257.1"/>
    <property type="molecule type" value="Genomic_DNA"/>
</dbReference>
<dbReference type="PANTHER" id="PTHR45652">
    <property type="entry name" value="GLIAL FIBRILLARY ACIDIC PROTEIN"/>
    <property type="match status" value="1"/>
</dbReference>
<comment type="caution">
    <text evidence="5">The sequence shown here is derived from an EMBL/GenBank/DDBJ whole genome shotgun (WGS) entry which is preliminary data.</text>
</comment>
<evidence type="ECO:0000256" key="2">
    <source>
        <dbReference type="ARBA" id="ARBA00023054"/>
    </source>
</evidence>
<dbReference type="Proteomes" id="UP001208570">
    <property type="component" value="Unassembled WGS sequence"/>
</dbReference>
<keyword evidence="1" id="KW-0403">Intermediate filament</keyword>
<dbReference type="Pfam" id="PF00038">
    <property type="entry name" value="Filament"/>
    <property type="match status" value="1"/>
</dbReference>
<feature type="domain" description="IF rod" evidence="4">
    <location>
        <begin position="12"/>
        <end position="210"/>
    </location>
</feature>
<dbReference type="PROSITE" id="PS51842">
    <property type="entry name" value="IF_ROD_2"/>
    <property type="match status" value="1"/>
</dbReference>
<evidence type="ECO:0000256" key="3">
    <source>
        <dbReference type="SAM" id="MobiDB-lite"/>
    </source>
</evidence>
<evidence type="ECO:0000256" key="1">
    <source>
        <dbReference type="ARBA" id="ARBA00022754"/>
    </source>
</evidence>
<feature type="compositionally biased region" description="Gly residues" evidence="3">
    <location>
        <begin position="195"/>
        <end position="210"/>
    </location>
</feature>